<name>A0ABS5QKY8_9BACT</name>
<evidence type="ECO:0008006" key="3">
    <source>
        <dbReference type="Google" id="ProtNLM"/>
    </source>
</evidence>
<evidence type="ECO:0000313" key="1">
    <source>
        <dbReference type="EMBL" id="MBS8121448.1"/>
    </source>
</evidence>
<organism evidence="1 2">
    <name type="scientific">Candidatus Vampirococcus lugosii</name>
    <dbReference type="NCBI Taxonomy" id="2789015"/>
    <lineage>
        <taxon>Bacteria</taxon>
        <taxon>Candidatus Absconditibacteriota</taxon>
        <taxon>Vampirococcus</taxon>
    </lineage>
</organism>
<keyword evidence="2" id="KW-1185">Reference proteome</keyword>
<sequence length="87" mass="10664">MGFTVYKTADLNTNERMVAFYKKELRSSHILDKAKKQKHYGTKWYRKFVEYRFPSARRYKRMRAIVSDAYRKNKEKYNLLAQFGKRI</sequence>
<protein>
    <recommendedName>
        <fullName evidence="3">Transposase</fullName>
    </recommendedName>
</protein>
<reference evidence="1 2" key="1">
    <citation type="journal article" date="2021" name="Nat. Commun.">
        <title>Reductive evolution and unique predatory mode in the CPR bacterium Vampirococcus lugosii.</title>
        <authorList>
            <person name="Moreira D."/>
            <person name="Zivanovic Y."/>
            <person name="Lopez-Archilla A.I."/>
            <person name="Iniesto M."/>
            <person name="Lopez-Garcia P."/>
        </authorList>
    </citation>
    <scope>NUCLEOTIDE SEQUENCE [LARGE SCALE GENOMIC DNA]</scope>
    <source>
        <strain evidence="1">Chiprana</strain>
    </source>
</reference>
<dbReference type="RefSeq" id="WP_213347974.1">
    <property type="nucleotide sequence ID" value="NZ_JAEDAM010000001.1"/>
</dbReference>
<proteinExistence type="predicted"/>
<gene>
    <name evidence="1" type="ORF">VAMP_2n328</name>
</gene>
<evidence type="ECO:0000313" key="2">
    <source>
        <dbReference type="Proteomes" id="UP000680365"/>
    </source>
</evidence>
<comment type="caution">
    <text evidence="1">The sequence shown here is derived from an EMBL/GenBank/DDBJ whole genome shotgun (WGS) entry which is preliminary data.</text>
</comment>
<dbReference type="EMBL" id="JAEDAM010000001">
    <property type="protein sequence ID" value="MBS8121448.1"/>
    <property type="molecule type" value="Genomic_DNA"/>
</dbReference>
<accession>A0ABS5QKY8</accession>
<dbReference type="Proteomes" id="UP000680365">
    <property type="component" value="Unassembled WGS sequence"/>
</dbReference>